<accession>A0A8H5ETZ8</accession>
<keyword evidence="7" id="KW-1185">Reference proteome</keyword>
<evidence type="ECO:0000256" key="4">
    <source>
        <dbReference type="ARBA" id="ARBA00023136"/>
    </source>
</evidence>
<protein>
    <recommendedName>
        <fullName evidence="8">Membrane-associated proteins in eicosanoid and glutathione metabolism</fullName>
    </recommendedName>
</protein>
<reference evidence="6 7" key="1">
    <citation type="journal article" date="2020" name="ISME J.">
        <title>Uncovering the hidden diversity of litter-decomposition mechanisms in mushroom-forming fungi.</title>
        <authorList>
            <person name="Floudas D."/>
            <person name="Bentzer J."/>
            <person name="Ahren D."/>
            <person name="Johansson T."/>
            <person name="Persson P."/>
            <person name="Tunlid A."/>
        </authorList>
    </citation>
    <scope>NUCLEOTIDE SEQUENCE [LARGE SCALE GENOMIC DNA]</scope>
    <source>
        <strain evidence="6 7">CBS 101986</strain>
    </source>
</reference>
<dbReference type="GO" id="GO:0005635">
    <property type="term" value="C:nuclear envelope"/>
    <property type="evidence" value="ECO:0007669"/>
    <property type="project" value="TreeGrafter"/>
</dbReference>
<name>A0A8H5ETZ8_9AGAR</name>
<evidence type="ECO:0000256" key="2">
    <source>
        <dbReference type="ARBA" id="ARBA00022692"/>
    </source>
</evidence>
<dbReference type="InterPro" id="IPR050997">
    <property type="entry name" value="MAPEG"/>
</dbReference>
<dbReference type="GO" id="GO:0004602">
    <property type="term" value="F:glutathione peroxidase activity"/>
    <property type="evidence" value="ECO:0007669"/>
    <property type="project" value="TreeGrafter"/>
</dbReference>
<gene>
    <name evidence="6" type="ORF">D9619_002922</name>
</gene>
<evidence type="ECO:0008006" key="8">
    <source>
        <dbReference type="Google" id="ProtNLM"/>
    </source>
</evidence>
<dbReference type="OrthoDB" id="410651at2759"/>
<comment type="subcellular location">
    <subcellularLocation>
        <location evidence="1">Membrane</location>
        <topology evidence="1">Multi-pass membrane protein</topology>
    </subcellularLocation>
</comment>
<sequence length="155" mass="16995">MSVTVTLPEGFQYVGSAVVSTVLLLLIQSNVVGRYRKRAGIKYPQLYAENAQVEKSADALKFNCAQRAHQNTLEYIPIAYVTTLVTATKFPVFAAGVLGWWSLSRIAYTRGYVTGDPQKRVNVIYISGSLGLLSSLVVSTYLAGGWLWEGISKLL</sequence>
<evidence type="ECO:0000256" key="5">
    <source>
        <dbReference type="SAM" id="Phobius"/>
    </source>
</evidence>
<organism evidence="6 7">
    <name type="scientific">Psilocybe cf. subviscida</name>
    <dbReference type="NCBI Taxonomy" id="2480587"/>
    <lineage>
        <taxon>Eukaryota</taxon>
        <taxon>Fungi</taxon>
        <taxon>Dikarya</taxon>
        <taxon>Basidiomycota</taxon>
        <taxon>Agaricomycotina</taxon>
        <taxon>Agaricomycetes</taxon>
        <taxon>Agaricomycetidae</taxon>
        <taxon>Agaricales</taxon>
        <taxon>Agaricineae</taxon>
        <taxon>Strophariaceae</taxon>
        <taxon>Psilocybe</taxon>
    </lineage>
</organism>
<evidence type="ECO:0000256" key="3">
    <source>
        <dbReference type="ARBA" id="ARBA00022989"/>
    </source>
</evidence>
<keyword evidence="3 5" id="KW-1133">Transmembrane helix</keyword>
<dbReference type="InterPro" id="IPR023352">
    <property type="entry name" value="MAPEG-like_dom_sf"/>
</dbReference>
<keyword evidence="2 5" id="KW-0812">Transmembrane</keyword>
<dbReference type="EMBL" id="JAACJJ010000056">
    <property type="protein sequence ID" value="KAF5312297.1"/>
    <property type="molecule type" value="Genomic_DNA"/>
</dbReference>
<dbReference type="GO" id="GO:0016020">
    <property type="term" value="C:membrane"/>
    <property type="evidence" value="ECO:0007669"/>
    <property type="project" value="UniProtKB-SubCell"/>
</dbReference>
<dbReference type="Proteomes" id="UP000567179">
    <property type="component" value="Unassembled WGS sequence"/>
</dbReference>
<dbReference type="AlphaFoldDB" id="A0A8H5ETZ8"/>
<dbReference type="GO" id="GO:0005783">
    <property type="term" value="C:endoplasmic reticulum"/>
    <property type="evidence" value="ECO:0007669"/>
    <property type="project" value="TreeGrafter"/>
</dbReference>
<proteinExistence type="predicted"/>
<dbReference type="SUPFAM" id="SSF161084">
    <property type="entry name" value="MAPEG domain-like"/>
    <property type="match status" value="1"/>
</dbReference>
<dbReference type="GO" id="GO:0004364">
    <property type="term" value="F:glutathione transferase activity"/>
    <property type="evidence" value="ECO:0007669"/>
    <property type="project" value="TreeGrafter"/>
</dbReference>
<dbReference type="InterPro" id="IPR001129">
    <property type="entry name" value="Membr-assoc_MAPEG"/>
</dbReference>
<dbReference type="Pfam" id="PF01124">
    <property type="entry name" value="MAPEG"/>
    <property type="match status" value="1"/>
</dbReference>
<dbReference type="Gene3D" id="1.20.120.550">
    <property type="entry name" value="Membrane associated eicosanoid/glutathione metabolism-like domain"/>
    <property type="match status" value="1"/>
</dbReference>
<keyword evidence="4 5" id="KW-0472">Membrane</keyword>
<evidence type="ECO:0000313" key="7">
    <source>
        <dbReference type="Proteomes" id="UP000567179"/>
    </source>
</evidence>
<evidence type="ECO:0000256" key="1">
    <source>
        <dbReference type="ARBA" id="ARBA00004141"/>
    </source>
</evidence>
<dbReference type="PANTHER" id="PTHR10250:SF26">
    <property type="entry name" value="GLUTATHIONE S-TRANSFERASE 3, MITOCHONDRIAL"/>
    <property type="match status" value="1"/>
</dbReference>
<feature type="transmembrane region" description="Helical" evidence="5">
    <location>
        <begin position="12"/>
        <end position="32"/>
    </location>
</feature>
<comment type="caution">
    <text evidence="6">The sequence shown here is derived from an EMBL/GenBank/DDBJ whole genome shotgun (WGS) entry which is preliminary data.</text>
</comment>
<dbReference type="PANTHER" id="PTHR10250">
    <property type="entry name" value="MICROSOMAL GLUTATHIONE S-TRANSFERASE"/>
    <property type="match status" value="1"/>
</dbReference>
<evidence type="ECO:0000313" key="6">
    <source>
        <dbReference type="EMBL" id="KAF5312297.1"/>
    </source>
</evidence>
<feature type="transmembrane region" description="Helical" evidence="5">
    <location>
        <begin position="123"/>
        <end position="148"/>
    </location>
</feature>